<evidence type="ECO:0000313" key="2">
    <source>
        <dbReference type="WBParaSite" id="Minc3s01187g21510"/>
    </source>
</evidence>
<accession>A0A914M5E5</accession>
<evidence type="ECO:0000313" key="1">
    <source>
        <dbReference type="Proteomes" id="UP000887563"/>
    </source>
</evidence>
<protein>
    <submittedName>
        <fullName evidence="2">Uncharacterized protein</fullName>
    </submittedName>
</protein>
<dbReference type="Proteomes" id="UP000887563">
    <property type="component" value="Unplaced"/>
</dbReference>
<reference evidence="2" key="1">
    <citation type="submission" date="2022-11" db="UniProtKB">
        <authorList>
            <consortium name="WormBaseParasite"/>
        </authorList>
    </citation>
    <scope>IDENTIFICATION</scope>
</reference>
<name>A0A914M5E5_MELIC</name>
<organism evidence="1 2">
    <name type="scientific">Meloidogyne incognita</name>
    <name type="common">Southern root-knot nematode worm</name>
    <name type="synonym">Oxyuris incognita</name>
    <dbReference type="NCBI Taxonomy" id="6306"/>
    <lineage>
        <taxon>Eukaryota</taxon>
        <taxon>Metazoa</taxon>
        <taxon>Ecdysozoa</taxon>
        <taxon>Nematoda</taxon>
        <taxon>Chromadorea</taxon>
        <taxon>Rhabditida</taxon>
        <taxon>Tylenchina</taxon>
        <taxon>Tylenchomorpha</taxon>
        <taxon>Tylenchoidea</taxon>
        <taxon>Meloidogynidae</taxon>
        <taxon>Meloidogyninae</taxon>
        <taxon>Meloidogyne</taxon>
        <taxon>Meloidogyne incognita group</taxon>
    </lineage>
</organism>
<proteinExistence type="predicted"/>
<dbReference type="AlphaFoldDB" id="A0A914M5E5"/>
<sequence>MMRHEQMTLNPKTFSTTATSYRRSLFHIRSYFSFQLVVDRLQMDSVIIGVSATSIANFTYFS</sequence>
<dbReference type="WBParaSite" id="Minc3s01187g21510">
    <property type="protein sequence ID" value="Minc3s01187g21510"/>
    <property type="gene ID" value="Minc3s01187g21510"/>
</dbReference>
<keyword evidence="1" id="KW-1185">Reference proteome</keyword>